<dbReference type="InterPro" id="IPR004089">
    <property type="entry name" value="MCPsignal_dom"/>
</dbReference>
<evidence type="ECO:0000259" key="13">
    <source>
        <dbReference type="PROSITE" id="PS50111"/>
    </source>
</evidence>
<evidence type="ECO:0000256" key="7">
    <source>
        <dbReference type="ARBA" id="ARBA00023136"/>
    </source>
</evidence>
<keyword evidence="5 12" id="KW-0812">Transmembrane</keyword>
<dbReference type="InterPro" id="IPR024478">
    <property type="entry name" value="HlyB_4HB_MCP"/>
</dbReference>
<feature type="compositionally biased region" description="Low complexity" evidence="11">
    <location>
        <begin position="321"/>
        <end position="334"/>
    </location>
</feature>
<feature type="domain" description="HAMP" evidence="14">
    <location>
        <begin position="212"/>
        <end position="264"/>
    </location>
</feature>
<evidence type="ECO:0000313" key="16">
    <source>
        <dbReference type="Proteomes" id="UP000095143"/>
    </source>
</evidence>
<protein>
    <submittedName>
        <fullName evidence="15">Chemotaxis protein</fullName>
    </submittedName>
</protein>
<feature type="domain" description="Methyl-accepting transducer" evidence="13">
    <location>
        <begin position="269"/>
        <end position="505"/>
    </location>
</feature>
<dbReference type="CDD" id="cd06225">
    <property type="entry name" value="HAMP"/>
    <property type="match status" value="1"/>
</dbReference>
<dbReference type="SMART" id="SM00283">
    <property type="entry name" value="MA"/>
    <property type="match status" value="1"/>
</dbReference>
<dbReference type="GO" id="GO:0005886">
    <property type="term" value="C:plasma membrane"/>
    <property type="evidence" value="ECO:0007669"/>
    <property type="project" value="UniProtKB-SubCell"/>
</dbReference>
<keyword evidence="7 12" id="KW-0472">Membrane</keyword>
<dbReference type="CDD" id="cd11386">
    <property type="entry name" value="MCP_signal"/>
    <property type="match status" value="1"/>
</dbReference>
<evidence type="ECO:0000256" key="4">
    <source>
        <dbReference type="ARBA" id="ARBA00022500"/>
    </source>
</evidence>
<reference evidence="15 16" key="1">
    <citation type="submission" date="2016-08" db="EMBL/GenBank/DDBJ databases">
        <title>Whole genome sequence of Pseudomonas graminis strain UASWS1507, a potential biological control agent for agriculture.</title>
        <authorList>
            <person name="Crovadore J."/>
            <person name="Calmin G."/>
            <person name="Chablais R."/>
            <person name="Cochard B."/>
            <person name="Lefort F."/>
        </authorList>
    </citation>
    <scope>NUCLEOTIDE SEQUENCE [LARGE SCALE GENOMIC DNA]</scope>
    <source>
        <strain evidence="15 16">UASWS1507</strain>
    </source>
</reference>
<dbReference type="PROSITE" id="PS50885">
    <property type="entry name" value="HAMP"/>
    <property type="match status" value="1"/>
</dbReference>
<evidence type="ECO:0000256" key="12">
    <source>
        <dbReference type="SAM" id="Phobius"/>
    </source>
</evidence>
<evidence type="ECO:0000256" key="5">
    <source>
        <dbReference type="ARBA" id="ARBA00022692"/>
    </source>
</evidence>
<dbReference type="FunFam" id="1.10.287.950:FF:000001">
    <property type="entry name" value="Methyl-accepting chemotaxis sensory transducer"/>
    <property type="match status" value="1"/>
</dbReference>
<dbReference type="PRINTS" id="PR00260">
    <property type="entry name" value="CHEMTRNSDUCR"/>
</dbReference>
<feature type="region of interest" description="Disordered" evidence="11">
    <location>
        <begin position="316"/>
        <end position="337"/>
    </location>
</feature>
<dbReference type="PANTHER" id="PTHR32089:SF120">
    <property type="entry name" value="METHYL-ACCEPTING CHEMOTAXIS PROTEIN TLPQ"/>
    <property type="match status" value="1"/>
</dbReference>
<feature type="transmembrane region" description="Helical" evidence="12">
    <location>
        <begin position="189"/>
        <end position="210"/>
    </location>
</feature>
<dbReference type="Proteomes" id="UP000095143">
    <property type="component" value="Unassembled WGS sequence"/>
</dbReference>
<comment type="similarity">
    <text evidence="9">Belongs to the methyl-accepting chemotaxis (MCP) protein family.</text>
</comment>
<proteinExistence type="inferred from homology"/>
<keyword evidence="4" id="KW-0145">Chemotaxis</keyword>
<comment type="subcellular location">
    <subcellularLocation>
        <location evidence="1">Cell membrane</location>
        <topology evidence="1">Multi-pass membrane protein</topology>
    </subcellularLocation>
</comment>
<name>A0A1C2DXL5_9PSED</name>
<keyword evidence="3" id="KW-0488">Methylation</keyword>
<evidence type="ECO:0000256" key="2">
    <source>
        <dbReference type="ARBA" id="ARBA00022475"/>
    </source>
</evidence>
<dbReference type="GO" id="GO:0007165">
    <property type="term" value="P:signal transduction"/>
    <property type="evidence" value="ECO:0007669"/>
    <property type="project" value="UniProtKB-KW"/>
</dbReference>
<evidence type="ECO:0000256" key="9">
    <source>
        <dbReference type="ARBA" id="ARBA00029447"/>
    </source>
</evidence>
<keyword evidence="2" id="KW-1003">Cell membrane</keyword>
<dbReference type="AlphaFoldDB" id="A0A1C2DXL5"/>
<dbReference type="Pfam" id="PF00672">
    <property type="entry name" value="HAMP"/>
    <property type="match status" value="1"/>
</dbReference>
<dbReference type="SMART" id="SM00304">
    <property type="entry name" value="HAMP"/>
    <property type="match status" value="1"/>
</dbReference>
<keyword evidence="6 12" id="KW-1133">Transmembrane helix</keyword>
<gene>
    <name evidence="15" type="ORF">BBI10_13950</name>
</gene>
<dbReference type="EMBL" id="MDEN01000063">
    <property type="protein sequence ID" value="OCX19507.1"/>
    <property type="molecule type" value="Genomic_DNA"/>
</dbReference>
<evidence type="ECO:0000256" key="11">
    <source>
        <dbReference type="SAM" id="MobiDB-lite"/>
    </source>
</evidence>
<dbReference type="InterPro" id="IPR004090">
    <property type="entry name" value="Chemotax_Me-accpt_rcpt"/>
</dbReference>
<evidence type="ECO:0000313" key="15">
    <source>
        <dbReference type="EMBL" id="OCX19507.1"/>
    </source>
</evidence>
<dbReference type="PANTHER" id="PTHR32089">
    <property type="entry name" value="METHYL-ACCEPTING CHEMOTAXIS PROTEIN MCPB"/>
    <property type="match status" value="1"/>
</dbReference>
<dbReference type="Pfam" id="PF00015">
    <property type="entry name" value="MCPsignal"/>
    <property type="match status" value="1"/>
</dbReference>
<dbReference type="Gene3D" id="1.10.287.950">
    <property type="entry name" value="Methyl-accepting chemotaxis protein"/>
    <property type="match status" value="1"/>
</dbReference>
<dbReference type="OrthoDB" id="9781845at2"/>
<evidence type="ECO:0000256" key="1">
    <source>
        <dbReference type="ARBA" id="ARBA00004651"/>
    </source>
</evidence>
<dbReference type="GO" id="GO:0004888">
    <property type="term" value="F:transmembrane signaling receptor activity"/>
    <property type="evidence" value="ECO:0007669"/>
    <property type="project" value="InterPro"/>
</dbReference>
<feature type="transmembrane region" description="Helical" evidence="12">
    <location>
        <begin position="12"/>
        <end position="32"/>
    </location>
</feature>
<dbReference type="SUPFAM" id="SSF58104">
    <property type="entry name" value="Methyl-accepting chemotaxis protein (MCP) signaling domain"/>
    <property type="match status" value="1"/>
</dbReference>
<evidence type="ECO:0000256" key="8">
    <source>
        <dbReference type="ARBA" id="ARBA00023224"/>
    </source>
</evidence>
<dbReference type="GO" id="GO:0006935">
    <property type="term" value="P:chemotaxis"/>
    <property type="evidence" value="ECO:0007669"/>
    <property type="project" value="UniProtKB-KW"/>
</dbReference>
<evidence type="ECO:0000259" key="14">
    <source>
        <dbReference type="PROSITE" id="PS50885"/>
    </source>
</evidence>
<keyword evidence="8 10" id="KW-0807">Transducer</keyword>
<dbReference type="Pfam" id="PF12729">
    <property type="entry name" value="4HB_MCP_1"/>
    <property type="match status" value="1"/>
</dbReference>
<sequence length="541" mass="58281">MQLQNFRIATRALLCFGLITLILLGLGVFAYVQIDEMRATEQKLETDVVPSIQVIDDIQIALLHTRLESIRSLAVSGSDAQRKVTDNIFQDIATLEDKTGYYRAHLITDEEDNKQFQTANGLMEKYIAGVKNIISLNKTDHQSALDYANNEQAQTATQYQAELTKLRDLNSQNAVNAGHRAAEVYNHSIMVLISVVLGASVLTIGLAYALTRSIVKPVGSSLTFAEKIATGDLSGVLAVTGRDEISSLMIALNLMAGNLKTTLTEISGAADQLSTASVEMTSITENADRTLQRQNSEIEQAATAVTEMSAAVEEVARNANSTSEAAQSSSTSAEEGNRRVVNTVTAMTNLADLVDNSVVQVKALASQADDITKVLSVIRAIAEQTNLLALNAAIEAARAGEQGRGFAVVADEVRALAHRTQLSTQEIEQMITKVQSGSAAAVESMDKSRQEVHSTLTSAKDAGSSLRLITDAVLEINERNMQIATASEQQAHVARDVDRNLVSIRDLAMQSTEGARQTLEASSELSTLAVRLNDMVGKFRL</sequence>
<evidence type="ECO:0000256" key="6">
    <source>
        <dbReference type="ARBA" id="ARBA00022989"/>
    </source>
</evidence>
<dbReference type="PROSITE" id="PS50111">
    <property type="entry name" value="CHEMOTAXIS_TRANSDUC_2"/>
    <property type="match status" value="1"/>
</dbReference>
<evidence type="ECO:0000256" key="10">
    <source>
        <dbReference type="PROSITE-ProRule" id="PRU00284"/>
    </source>
</evidence>
<accession>A0A1C2DXL5</accession>
<dbReference type="InterPro" id="IPR003660">
    <property type="entry name" value="HAMP_dom"/>
</dbReference>
<evidence type="ECO:0000256" key="3">
    <source>
        <dbReference type="ARBA" id="ARBA00022481"/>
    </source>
</evidence>
<comment type="caution">
    <text evidence="15">The sequence shown here is derived from an EMBL/GenBank/DDBJ whole genome shotgun (WGS) entry which is preliminary data.</text>
</comment>
<organism evidence="15 16">
    <name type="scientific">Pseudomonas graminis</name>
    <dbReference type="NCBI Taxonomy" id="158627"/>
    <lineage>
        <taxon>Bacteria</taxon>
        <taxon>Pseudomonadati</taxon>
        <taxon>Pseudomonadota</taxon>
        <taxon>Gammaproteobacteria</taxon>
        <taxon>Pseudomonadales</taxon>
        <taxon>Pseudomonadaceae</taxon>
        <taxon>Pseudomonas</taxon>
    </lineage>
</organism>